<organism evidence="3 4">
    <name type="scientific">Bordetella genomosp. 12</name>
    <dbReference type="NCBI Taxonomy" id="463035"/>
    <lineage>
        <taxon>Bacteria</taxon>
        <taxon>Pseudomonadati</taxon>
        <taxon>Pseudomonadota</taxon>
        <taxon>Betaproteobacteria</taxon>
        <taxon>Burkholderiales</taxon>
        <taxon>Alcaligenaceae</taxon>
        <taxon>Bordetella</taxon>
    </lineage>
</organism>
<feature type="domain" description="Carrier" evidence="2">
    <location>
        <begin position="18"/>
        <end position="69"/>
    </location>
</feature>
<reference evidence="4" key="1">
    <citation type="submission" date="2017-05" db="EMBL/GenBank/DDBJ databases">
        <title>Complete and WGS of Bordetella genogroups.</title>
        <authorList>
            <person name="Spilker T."/>
            <person name="Lipuma J."/>
        </authorList>
    </citation>
    <scope>NUCLEOTIDE SEQUENCE [LARGE SCALE GENOMIC DNA]</scope>
    <source>
        <strain evidence="4">AU6712</strain>
    </source>
</reference>
<dbReference type="SUPFAM" id="SSF47336">
    <property type="entry name" value="ACP-like"/>
    <property type="match status" value="1"/>
</dbReference>
<evidence type="ECO:0000256" key="1">
    <source>
        <dbReference type="SAM" id="MobiDB-lite"/>
    </source>
</evidence>
<dbReference type="Proteomes" id="UP000216429">
    <property type="component" value="Unassembled WGS sequence"/>
</dbReference>
<dbReference type="AlphaFoldDB" id="A0A261VT61"/>
<dbReference type="Pfam" id="PF00550">
    <property type="entry name" value="PP-binding"/>
    <property type="match status" value="1"/>
</dbReference>
<gene>
    <name evidence="3" type="ORF">CAL22_01785</name>
</gene>
<dbReference type="RefSeq" id="WP_094809817.1">
    <property type="nucleotide sequence ID" value="NZ_NEVU01000001.1"/>
</dbReference>
<dbReference type="Gene3D" id="1.10.1200.10">
    <property type="entry name" value="ACP-like"/>
    <property type="match status" value="1"/>
</dbReference>
<feature type="region of interest" description="Disordered" evidence="1">
    <location>
        <begin position="112"/>
        <end position="156"/>
    </location>
</feature>
<evidence type="ECO:0000313" key="3">
    <source>
        <dbReference type="EMBL" id="OZI77304.1"/>
    </source>
</evidence>
<comment type="caution">
    <text evidence="3">The sequence shown here is derived from an EMBL/GenBank/DDBJ whole genome shotgun (WGS) entry which is preliminary data.</text>
</comment>
<accession>A0A261VT61</accession>
<feature type="compositionally biased region" description="Low complexity" evidence="1">
    <location>
        <begin position="112"/>
        <end position="123"/>
    </location>
</feature>
<keyword evidence="4" id="KW-1185">Reference proteome</keyword>
<dbReference type="EMBL" id="NEVU01000001">
    <property type="protein sequence ID" value="OZI77304.1"/>
    <property type="molecule type" value="Genomic_DNA"/>
</dbReference>
<evidence type="ECO:0000313" key="4">
    <source>
        <dbReference type="Proteomes" id="UP000216429"/>
    </source>
</evidence>
<sequence>MPTQLEEIALPATDELRQKLAEIVARVCNCDPQPLLDDQPFSSAVEQFDSLAVLEILLEIEKTYGIDTDEMLPVDEEAGAQEMTSIFPANLSALIDYMHDVIAQRPARQAAMQARIRQAQRKAGTPPSDDGHAPIETRGRQAPDTPDSGQRPPHQP</sequence>
<dbReference type="OrthoDB" id="8689492at2"/>
<protein>
    <recommendedName>
        <fullName evidence="2">Carrier domain-containing protein</fullName>
    </recommendedName>
</protein>
<feature type="compositionally biased region" description="Basic and acidic residues" evidence="1">
    <location>
        <begin position="129"/>
        <end position="141"/>
    </location>
</feature>
<dbReference type="InterPro" id="IPR009081">
    <property type="entry name" value="PP-bd_ACP"/>
</dbReference>
<evidence type="ECO:0000259" key="2">
    <source>
        <dbReference type="Pfam" id="PF00550"/>
    </source>
</evidence>
<proteinExistence type="predicted"/>
<name>A0A261VT61_9BORD</name>
<dbReference type="InterPro" id="IPR036736">
    <property type="entry name" value="ACP-like_sf"/>
</dbReference>